<dbReference type="Gene3D" id="3.40.50.620">
    <property type="entry name" value="HUPs"/>
    <property type="match status" value="1"/>
</dbReference>
<dbReference type="EMBL" id="JFBT01000001">
    <property type="protein sequence ID" value="EXG81381.1"/>
    <property type="molecule type" value="Genomic_DNA"/>
</dbReference>
<dbReference type="Pfam" id="PF00579">
    <property type="entry name" value="tRNA-synt_1b"/>
    <property type="match status" value="1"/>
</dbReference>
<dbReference type="NCBIfam" id="TIGR00234">
    <property type="entry name" value="tyrS"/>
    <property type="match status" value="1"/>
</dbReference>
<dbReference type="AlphaFoldDB" id="A0A011AH94"/>
<dbReference type="PATRIC" id="fig|927661.3.peg.2455"/>
<keyword evidence="15" id="KW-1185">Reference proteome</keyword>
<reference evidence="14 15" key="1">
    <citation type="submission" date="2013-07" db="EMBL/GenBank/DDBJ databases">
        <authorList>
            <consortium name="DOE Joint Genome Institute"/>
            <person name="Eisen J."/>
            <person name="Huntemann M."/>
            <person name="Han J."/>
            <person name="Chen A."/>
            <person name="Kyrpides N."/>
            <person name="Mavromatis K."/>
            <person name="Markowitz V."/>
            <person name="Palaniappan K."/>
            <person name="Ivanova N."/>
            <person name="Schaumberg A."/>
            <person name="Pati A."/>
            <person name="Liolios K."/>
            <person name="Nordberg H.P."/>
            <person name="Cantor M.N."/>
            <person name="Hua S.X."/>
            <person name="Woyke T."/>
        </authorList>
    </citation>
    <scope>NUCLEOTIDE SEQUENCE [LARGE SCALE GENOMIC DNA]</scope>
    <source>
        <strain evidence="14 15">DSM 44712</strain>
    </source>
</reference>
<evidence type="ECO:0000256" key="11">
    <source>
        <dbReference type="HAMAP-Rule" id="MF_02006"/>
    </source>
</evidence>
<evidence type="ECO:0000256" key="5">
    <source>
        <dbReference type="ARBA" id="ARBA00022840"/>
    </source>
</evidence>
<dbReference type="Pfam" id="PF22421">
    <property type="entry name" value="SYY_C-terminal"/>
    <property type="match status" value="1"/>
</dbReference>
<evidence type="ECO:0000256" key="12">
    <source>
        <dbReference type="PROSITE-ProRule" id="PRU00182"/>
    </source>
</evidence>
<comment type="subcellular location">
    <subcellularLocation>
        <location evidence="1 11">Cytoplasm</location>
    </subcellularLocation>
</comment>
<evidence type="ECO:0000256" key="6">
    <source>
        <dbReference type="ARBA" id="ARBA00022884"/>
    </source>
</evidence>
<dbReference type="InterPro" id="IPR054608">
    <property type="entry name" value="SYY-like_C"/>
</dbReference>
<proteinExistence type="inferred from homology"/>
<dbReference type="SUPFAM" id="SSF55174">
    <property type="entry name" value="Alpha-L RNA-binding motif"/>
    <property type="match status" value="1"/>
</dbReference>
<dbReference type="Gene3D" id="1.10.240.10">
    <property type="entry name" value="Tyrosyl-Transfer RNA Synthetase"/>
    <property type="match status" value="1"/>
</dbReference>
<organism evidence="14 15">
    <name type="scientific">Cryptosporangium arvum DSM 44712</name>
    <dbReference type="NCBI Taxonomy" id="927661"/>
    <lineage>
        <taxon>Bacteria</taxon>
        <taxon>Bacillati</taxon>
        <taxon>Actinomycetota</taxon>
        <taxon>Actinomycetes</taxon>
        <taxon>Cryptosporangiales</taxon>
        <taxon>Cryptosporangiaceae</taxon>
        <taxon>Cryptosporangium</taxon>
    </lineage>
</organism>
<dbReference type="CDD" id="cd00165">
    <property type="entry name" value="S4"/>
    <property type="match status" value="1"/>
</dbReference>
<dbReference type="InterPro" id="IPR001412">
    <property type="entry name" value="aa-tRNA-synth_I_CS"/>
</dbReference>
<evidence type="ECO:0000256" key="10">
    <source>
        <dbReference type="ARBA" id="ARBA00060965"/>
    </source>
</evidence>
<dbReference type="HAMAP" id="MF_02006">
    <property type="entry name" value="Tyr_tRNA_synth_type1"/>
    <property type="match status" value="1"/>
</dbReference>
<dbReference type="SUPFAM" id="SSF52374">
    <property type="entry name" value="Nucleotidylyl transferase"/>
    <property type="match status" value="1"/>
</dbReference>
<evidence type="ECO:0000313" key="14">
    <source>
        <dbReference type="EMBL" id="EXG81381.1"/>
    </source>
</evidence>
<dbReference type="PANTHER" id="PTHR11766:SF0">
    <property type="entry name" value="TYROSINE--TRNA LIGASE, MITOCHONDRIAL"/>
    <property type="match status" value="1"/>
</dbReference>
<dbReference type="PROSITE" id="PS00178">
    <property type="entry name" value="AA_TRNA_LIGASE_I"/>
    <property type="match status" value="1"/>
</dbReference>
<feature type="binding site" evidence="11">
    <location>
        <position position="171"/>
    </location>
    <ligand>
        <name>L-tyrosine</name>
        <dbReference type="ChEBI" id="CHEBI:58315"/>
    </ligand>
</feature>
<dbReference type="PRINTS" id="PR01040">
    <property type="entry name" value="TRNASYNTHTYR"/>
</dbReference>
<feature type="short sequence motif" description="'KMSKS' region" evidence="11">
    <location>
        <begin position="234"/>
        <end position="238"/>
    </location>
</feature>
<sequence>MLSVSEFLDELRWRGLIAQTTDEQALSTALDNAPLTVYAGFDPTAASLHAGHLVPLLTLRRFQQAGHRPIVLAGGATGLIGDPSGRSSERVLNTPEKVRELVEKLRPQLAKFVDFEQGAILANNLDWTANISALDFLRDVGKHFPVTQMMARESVSARINSGGLSYTEFSYQLLQANDYLQLYRDQNCRLQIGGNDQWGNITAGLDYIRRVTANEGGHAHALTLPLLTNASGEKFGKSTGGGSVWLDPDLTSPYAWYQFWFNTDDRDVVSRLKTFTFLDRKEIEELEAAVAERPAARLAQRRLAEEMTTLVHGADETAAVTAASGALFGRGELGGLPADTLRAALAEAGLHEVSGELPSVAALFQASGLAASLSEARRTVREGGAYVNNTKVTDGEAPPSREELLHGRWLVLRRGKRTVAGVEVKA</sequence>
<dbReference type="GO" id="GO:0042803">
    <property type="term" value="F:protein homodimerization activity"/>
    <property type="evidence" value="ECO:0007669"/>
    <property type="project" value="UniProtKB-ARBA"/>
</dbReference>
<evidence type="ECO:0000256" key="4">
    <source>
        <dbReference type="ARBA" id="ARBA00022741"/>
    </source>
</evidence>
<protein>
    <recommendedName>
        <fullName evidence="11">Tyrosine--tRNA ligase</fullName>
        <ecNumber evidence="11">6.1.1.1</ecNumber>
    </recommendedName>
    <alternativeName>
        <fullName evidence="11">Tyrosyl-tRNA synthetase</fullName>
        <shortName evidence="11">TyrRS</shortName>
    </alternativeName>
</protein>
<feature type="short sequence motif" description="'HIGH' region" evidence="11">
    <location>
        <begin position="43"/>
        <end position="52"/>
    </location>
</feature>
<keyword evidence="3 11" id="KW-0436">Ligase</keyword>
<evidence type="ECO:0000256" key="2">
    <source>
        <dbReference type="ARBA" id="ARBA00022490"/>
    </source>
</evidence>
<dbReference type="GO" id="GO:0004831">
    <property type="term" value="F:tyrosine-tRNA ligase activity"/>
    <property type="evidence" value="ECO:0007669"/>
    <property type="project" value="UniProtKB-UniRule"/>
</dbReference>
<dbReference type="GO" id="GO:0005829">
    <property type="term" value="C:cytosol"/>
    <property type="evidence" value="ECO:0007669"/>
    <property type="project" value="TreeGrafter"/>
</dbReference>
<evidence type="ECO:0000313" key="15">
    <source>
        <dbReference type="Proteomes" id="UP000021053"/>
    </source>
</evidence>
<evidence type="ECO:0000256" key="8">
    <source>
        <dbReference type="ARBA" id="ARBA00023146"/>
    </source>
</evidence>
<dbReference type="GO" id="GO:0006437">
    <property type="term" value="P:tyrosyl-tRNA aminoacylation"/>
    <property type="evidence" value="ECO:0007669"/>
    <property type="project" value="UniProtKB-UniRule"/>
</dbReference>
<dbReference type="InterPro" id="IPR024107">
    <property type="entry name" value="Tyr-tRNA-ligase_bac_1"/>
</dbReference>
<dbReference type="PROSITE" id="PS50889">
    <property type="entry name" value="S4"/>
    <property type="match status" value="1"/>
</dbReference>
<comment type="catalytic activity">
    <reaction evidence="9 11">
        <text>tRNA(Tyr) + L-tyrosine + ATP = L-tyrosyl-tRNA(Tyr) + AMP + diphosphate + H(+)</text>
        <dbReference type="Rhea" id="RHEA:10220"/>
        <dbReference type="Rhea" id="RHEA-COMP:9706"/>
        <dbReference type="Rhea" id="RHEA-COMP:9707"/>
        <dbReference type="ChEBI" id="CHEBI:15378"/>
        <dbReference type="ChEBI" id="CHEBI:30616"/>
        <dbReference type="ChEBI" id="CHEBI:33019"/>
        <dbReference type="ChEBI" id="CHEBI:58315"/>
        <dbReference type="ChEBI" id="CHEBI:78442"/>
        <dbReference type="ChEBI" id="CHEBI:78536"/>
        <dbReference type="ChEBI" id="CHEBI:456215"/>
        <dbReference type="EC" id="6.1.1.1"/>
    </reaction>
</comment>
<comment type="subunit">
    <text evidence="11">Homodimer.</text>
</comment>
<dbReference type="Proteomes" id="UP000021053">
    <property type="component" value="Unassembled WGS sequence"/>
</dbReference>
<feature type="binding site" evidence="11">
    <location>
        <position position="38"/>
    </location>
    <ligand>
        <name>L-tyrosine</name>
        <dbReference type="ChEBI" id="CHEBI:58315"/>
    </ligand>
</feature>
<dbReference type="GO" id="GO:0003723">
    <property type="term" value="F:RNA binding"/>
    <property type="evidence" value="ECO:0007669"/>
    <property type="project" value="UniProtKB-KW"/>
</dbReference>
<dbReference type="Gene3D" id="3.10.290.10">
    <property type="entry name" value="RNA-binding S4 domain"/>
    <property type="match status" value="1"/>
</dbReference>
<evidence type="ECO:0000256" key="1">
    <source>
        <dbReference type="ARBA" id="ARBA00004496"/>
    </source>
</evidence>
<feature type="binding site" evidence="11">
    <location>
        <position position="175"/>
    </location>
    <ligand>
        <name>L-tyrosine</name>
        <dbReference type="ChEBI" id="CHEBI:58315"/>
    </ligand>
</feature>
<comment type="function">
    <text evidence="11">Catalyzes the attachment of tyrosine to tRNA(Tyr) in a two-step reaction: tyrosine is first activated by ATP to form Tyr-AMP and then transferred to the acceptor end of tRNA(Tyr).</text>
</comment>
<dbReference type="FunFam" id="3.40.50.620:FF:000008">
    <property type="entry name" value="Tyrosine--tRNA ligase"/>
    <property type="match status" value="1"/>
</dbReference>
<dbReference type="EC" id="6.1.1.1" evidence="11"/>
<dbReference type="InterPro" id="IPR014729">
    <property type="entry name" value="Rossmann-like_a/b/a_fold"/>
</dbReference>
<evidence type="ECO:0000259" key="13">
    <source>
        <dbReference type="Pfam" id="PF22421"/>
    </source>
</evidence>
<dbReference type="InterPro" id="IPR024088">
    <property type="entry name" value="Tyr-tRNA-ligase_bac-type"/>
</dbReference>
<gene>
    <name evidence="11" type="primary">tyrS</name>
    <name evidence="14" type="ORF">CryarDRAFT_2492</name>
</gene>
<dbReference type="InterPro" id="IPR002305">
    <property type="entry name" value="aa-tRNA-synth_Ic"/>
</dbReference>
<dbReference type="CDD" id="cd00805">
    <property type="entry name" value="TyrRS_core"/>
    <property type="match status" value="1"/>
</dbReference>
<dbReference type="PANTHER" id="PTHR11766">
    <property type="entry name" value="TYROSYL-TRNA SYNTHETASE"/>
    <property type="match status" value="1"/>
</dbReference>
<accession>A0A011AH94</accession>
<dbReference type="InterPro" id="IPR036986">
    <property type="entry name" value="S4_RNA-bd_sf"/>
</dbReference>
<keyword evidence="8 11" id="KW-0030">Aminoacyl-tRNA synthetase</keyword>
<evidence type="ECO:0000256" key="9">
    <source>
        <dbReference type="ARBA" id="ARBA00048248"/>
    </source>
</evidence>
<comment type="caution">
    <text evidence="14">The sequence shown here is derived from an EMBL/GenBank/DDBJ whole genome shotgun (WGS) entry which is preliminary data.</text>
</comment>
<dbReference type="FunFam" id="1.10.240.10:FF:000001">
    <property type="entry name" value="Tyrosine--tRNA ligase"/>
    <property type="match status" value="1"/>
</dbReference>
<dbReference type="GO" id="GO:0005524">
    <property type="term" value="F:ATP binding"/>
    <property type="evidence" value="ECO:0007669"/>
    <property type="project" value="UniProtKB-UniRule"/>
</dbReference>
<keyword evidence="4 11" id="KW-0547">Nucleotide-binding</keyword>
<keyword evidence="5 11" id="KW-0067">ATP-binding</keyword>
<dbReference type="HOGENOM" id="CLU_024003_0_2_11"/>
<keyword evidence="2 11" id="KW-0963">Cytoplasm</keyword>
<comment type="similarity">
    <text evidence="10 11">Belongs to the class-I aminoacyl-tRNA synthetase family. TyrS type 1 subfamily.</text>
</comment>
<dbReference type="InterPro" id="IPR002307">
    <property type="entry name" value="Tyr-tRNA-ligase"/>
</dbReference>
<name>A0A011AH94_9ACTN</name>
<feature type="domain" description="Tyrosine--tRNA ligase SYY-like C-terminal" evidence="13">
    <location>
        <begin position="360"/>
        <end position="417"/>
    </location>
</feature>
<keyword evidence="7 11" id="KW-0648">Protein biosynthesis</keyword>
<evidence type="ECO:0000256" key="3">
    <source>
        <dbReference type="ARBA" id="ARBA00022598"/>
    </source>
</evidence>
<evidence type="ECO:0000256" key="7">
    <source>
        <dbReference type="ARBA" id="ARBA00022917"/>
    </source>
</evidence>
<feature type="binding site" evidence="11">
    <location>
        <position position="237"/>
    </location>
    <ligand>
        <name>ATP</name>
        <dbReference type="ChEBI" id="CHEBI:30616"/>
    </ligand>
</feature>
<keyword evidence="6 12" id="KW-0694">RNA-binding</keyword>